<feature type="compositionally biased region" description="Acidic residues" evidence="1">
    <location>
        <begin position="7"/>
        <end position="20"/>
    </location>
</feature>
<gene>
    <name evidence="2" type="ORF">NDU88_001382</name>
</gene>
<protein>
    <submittedName>
        <fullName evidence="2">Uncharacterized protein</fullName>
    </submittedName>
</protein>
<comment type="caution">
    <text evidence="2">The sequence shown here is derived from an EMBL/GenBank/DDBJ whole genome shotgun (WGS) entry which is preliminary data.</text>
</comment>
<name>A0AAV7V7N2_PLEWA</name>
<evidence type="ECO:0000313" key="2">
    <source>
        <dbReference type="EMBL" id="KAJ1197525.1"/>
    </source>
</evidence>
<feature type="region of interest" description="Disordered" evidence="1">
    <location>
        <begin position="1"/>
        <end position="80"/>
    </location>
</feature>
<accession>A0AAV7V7N2</accession>
<evidence type="ECO:0000256" key="1">
    <source>
        <dbReference type="SAM" id="MobiDB-lite"/>
    </source>
</evidence>
<sequence>MVPTVDSEVEEAPCGWEEDAVIGPLLKPDAREVPSELSGGATPDQHWSGSQEPGSEGREEPASRSQKYNLCPNPTPSPRLRDFVRIKDACLRSCLVC</sequence>
<proteinExistence type="predicted"/>
<dbReference type="Proteomes" id="UP001066276">
    <property type="component" value="Chromosome 2_1"/>
</dbReference>
<dbReference type="EMBL" id="JANPWB010000003">
    <property type="protein sequence ID" value="KAJ1197525.1"/>
    <property type="molecule type" value="Genomic_DNA"/>
</dbReference>
<dbReference type="AlphaFoldDB" id="A0AAV7V7N2"/>
<evidence type="ECO:0000313" key="3">
    <source>
        <dbReference type="Proteomes" id="UP001066276"/>
    </source>
</evidence>
<reference evidence="2" key="1">
    <citation type="journal article" date="2022" name="bioRxiv">
        <title>Sequencing and chromosome-scale assembly of the giantPleurodeles waltlgenome.</title>
        <authorList>
            <person name="Brown T."/>
            <person name="Elewa A."/>
            <person name="Iarovenko S."/>
            <person name="Subramanian E."/>
            <person name="Araus A.J."/>
            <person name="Petzold A."/>
            <person name="Susuki M."/>
            <person name="Suzuki K.-i.T."/>
            <person name="Hayashi T."/>
            <person name="Toyoda A."/>
            <person name="Oliveira C."/>
            <person name="Osipova E."/>
            <person name="Leigh N.D."/>
            <person name="Simon A."/>
            <person name="Yun M.H."/>
        </authorList>
    </citation>
    <scope>NUCLEOTIDE SEQUENCE</scope>
    <source>
        <strain evidence="2">20211129_DDA</strain>
        <tissue evidence="2">Liver</tissue>
    </source>
</reference>
<organism evidence="2 3">
    <name type="scientific">Pleurodeles waltl</name>
    <name type="common">Iberian ribbed newt</name>
    <dbReference type="NCBI Taxonomy" id="8319"/>
    <lineage>
        <taxon>Eukaryota</taxon>
        <taxon>Metazoa</taxon>
        <taxon>Chordata</taxon>
        <taxon>Craniata</taxon>
        <taxon>Vertebrata</taxon>
        <taxon>Euteleostomi</taxon>
        <taxon>Amphibia</taxon>
        <taxon>Batrachia</taxon>
        <taxon>Caudata</taxon>
        <taxon>Salamandroidea</taxon>
        <taxon>Salamandridae</taxon>
        <taxon>Pleurodelinae</taxon>
        <taxon>Pleurodeles</taxon>
    </lineage>
</organism>
<keyword evidence="3" id="KW-1185">Reference proteome</keyword>